<gene>
    <name evidence="5" type="ORF">LMG28688_02742</name>
</gene>
<dbReference type="AlphaFoldDB" id="A0A6J5FZ45"/>
<dbReference type="Gene3D" id="1.10.10.60">
    <property type="entry name" value="Homeodomain-like"/>
    <property type="match status" value="1"/>
</dbReference>
<dbReference type="InterPro" id="IPR018062">
    <property type="entry name" value="HTH_AraC-typ_CS"/>
</dbReference>
<evidence type="ECO:0000256" key="3">
    <source>
        <dbReference type="ARBA" id="ARBA00023163"/>
    </source>
</evidence>
<keyword evidence="3" id="KW-0804">Transcription</keyword>
<sequence>MGQEHEADRQPVTYRSSGIDETCKIVAGIYCDHRLEQVRGSERLDYLHVYQPLDAVSFSEMRYGAEVRIAPASARSFFLVQVPVSGHDILRVDGAELPCDARHVSIHGPDSGLGMDWSADCTKFVVRIERTALEQHAATVAGHDAAKALGFLPIAELDSPKVRAWVNTARHMFTELRRTPSLTNEPLVRSDIEQLLMTTALNWLPRSYAAAPRQSCCTVLPRHVRKAQEYLRACAEQPVTVDMLAQHVGVSGRALYDGFRKSLGISPMRYLRDLRMDRVRDDLLNPAGATSVTEIATRWGFFQLGRFAGDYRRRYGESPNETLTRSR</sequence>
<dbReference type="SUPFAM" id="SSF46689">
    <property type="entry name" value="Homeodomain-like"/>
    <property type="match status" value="1"/>
</dbReference>
<proteinExistence type="predicted"/>
<evidence type="ECO:0000313" key="5">
    <source>
        <dbReference type="EMBL" id="CAB3788710.1"/>
    </source>
</evidence>
<evidence type="ECO:0000259" key="4">
    <source>
        <dbReference type="PROSITE" id="PS01124"/>
    </source>
</evidence>
<evidence type="ECO:0000256" key="2">
    <source>
        <dbReference type="ARBA" id="ARBA00023125"/>
    </source>
</evidence>
<dbReference type="Proteomes" id="UP000494119">
    <property type="component" value="Unassembled WGS sequence"/>
</dbReference>
<dbReference type="PANTHER" id="PTHR46796">
    <property type="entry name" value="HTH-TYPE TRANSCRIPTIONAL ACTIVATOR RHAS-RELATED"/>
    <property type="match status" value="1"/>
</dbReference>
<dbReference type="GO" id="GO:0003700">
    <property type="term" value="F:DNA-binding transcription factor activity"/>
    <property type="evidence" value="ECO:0007669"/>
    <property type="project" value="InterPro"/>
</dbReference>
<dbReference type="InterPro" id="IPR035418">
    <property type="entry name" value="AraC-bd_2"/>
</dbReference>
<dbReference type="InterPro" id="IPR009057">
    <property type="entry name" value="Homeodomain-like_sf"/>
</dbReference>
<keyword evidence="2" id="KW-0238">DNA-binding</keyword>
<keyword evidence="6" id="KW-1185">Reference proteome</keyword>
<reference evidence="5 6" key="1">
    <citation type="submission" date="2020-04" db="EMBL/GenBank/DDBJ databases">
        <authorList>
            <person name="De Canck E."/>
        </authorList>
    </citation>
    <scope>NUCLEOTIDE SEQUENCE [LARGE SCALE GENOMIC DNA]</scope>
    <source>
        <strain evidence="5 6">LMG 28688</strain>
    </source>
</reference>
<keyword evidence="1" id="KW-0805">Transcription regulation</keyword>
<accession>A0A6J5FZ45</accession>
<name>A0A6J5FZ45_9BURK</name>
<protein>
    <recommendedName>
        <fullName evidence="4">HTH araC/xylS-type domain-containing protein</fullName>
    </recommendedName>
</protein>
<dbReference type="InterPro" id="IPR018060">
    <property type="entry name" value="HTH_AraC"/>
</dbReference>
<dbReference type="Pfam" id="PF14525">
    <property type="entry name" value="AraC_binding_2"/>
    <property type="match status" value="1"/>
</dbReference>
<dbReference type="GO" id="GO:0043565">
    <property type="term" value="F:sequence-specific DNA binding"/>
    <property type="evidence" value="ECO:0007669"/>
    <property type="project" value="InterPro"/>
</dbReference>
<dbReference type="PROSITE" id="PS00041">
    <property type="entry name" value="HTH_ARAC_FAMILY_1"/>
    <property type="match status" value="1"/>
</dbReference>
<evidence type="ECO:0000256" key="1">
    <source>
        <dbReference type="ARBA" id="ARBA00023015"/>
    </source>
</evidence>
<dbReference type="SMART" id="SM00342">
    <property type="entry name" value="HTH_ARAC"/>
    <property type="match status" value="1"/>
</dbReference>
<feature type="domain" description="HTH araC/xylS-type" evidence="4">
    <location>
        <begin position="225"/>
        <end position="325"/>
    </location>
</feature>
<organism evidence="5 6">
    <name type="scientific">Paraburkholderia caffeinitolerans</name>
    <dbReference type="NCBI Taxonomy" id="1723730"/>
    <lineage>
        <taxon>Bacteria</taxon>
        <taxon>Pseudomonadati</taxon>
        <taxon>Pseudomonadota</taxon>
        <taxon>Betaproteobacteria</taxon>
        <taxon>Burkholderiales</taxon>
        <taxon>Burkholderiaceae</taxon>
        <taxon>Paraburkholderia</taxon>
    </lineage>
</organism>
<dbReference type="Pfam" id="PF12833">
    <property type="entry name" value="HTH_18"/>
    <property type="match status" value="1"/>
</dbReference>
<dbReference type="InterPro" id="IPR050204">
    <property type="entry name" value="AraC_XylS_family_regulators"/>
</dbReference>
<dbReference type="PANTHER" id="PTHR46796:SF12">
    <property type="entry name" value="HTH-TYPE DNA-BINDING TRANSCRIPTIONAL ACTIVATOR EUTR"/>
    <property type="match status" value="1"/>
</dbReference>
<dbReference type="RefSeq" id="WP_129563661.1">
    <property type="nucleotide sequence ID" value="NZ_CADIKL010000011.1"/>
</dbReference>
<dbReference type="PROSITE" id="PS01124">
    <property type="entry name" value="HTH_ARAC_FAMILY_2"/>
    <property type="match status" value="1"/>
</dbReference>
<dbReference type="EMBL" id="CADIKL010000011">
    <property type="protein sequence ID" value="CAB3788710.1"/>
    <property type="molecule type" value="Genomic_DNA"/>
</dbReference>
<evidence type="ECO:0000313" key="6">
    <source>
        <dbReference type="Proteomes" id="UP000494119"/>
    </source>
</evidence>